<keyword evidence="1" id="KW-0175">Coiled coil</keyword>
<proteinExistence type="predicted"/>
<dbReference type="Pfam" id="PF01381">
    <property type="entry name" value="HTH_3"/>
    <property type="match status" value="1"/>
</dbReference>
<dbReference type="AlphaFoldDB" id="A0AA46N019"/>
<dbReference type="RefSeq" id="WP_263514126.1">
    <property type="nucleotide sequence ID" value="NZ_CP099556.1"/>
</dbReference>
<dbReference type="EMBL" id="CP099556">
    <property type="protein sequence ID" value="UYF42511.1"/>
    <property type="molecule type" value="Genomic_DNA"/>
</dbReference>
<evidence type="ECO:0000313" key="3">
    <source>
        <dbReference type="EMBL" id="UYF42511.1"/>
    </source>
</evidence>
<dbReference type="SMART" id="SM00530">
    <property type="entry name" value="HTH_XRE"/>
    <property type="match status" value="1"/>
</dbReference>
<dbReference type="InterPro" id="IPR001387">
    <property type="entry name" value="Cro/C1-type_HTH"/>
</dbReference>
<gene>
    <name evidence="3" type="ORF">NGX11_06265</name>
</gene>
<dbReference type="Proteomes" id="UP001164100">
    <property type="component" value="Chromosome"/>
</dbReference>
<evidence type="ECO:0000259" key="2">
    <source>
        <dbReference type="PROSITE" id="PS50943"/>
    </source>
</evidence>
<sequence>MISDRVKQIRENNHLTQKQFAECLDLKHEKIRDIENDKQKLNIEIAQKIEDKFNINLRWLLTGRGDKYITSNLDKICYCKDNEEINELLTVLQDVPKSWITSITERVKKSLLVIEKDFK</sequence>
<dbReference type="GO" id="GO:0003677">
    <property type="term" value="F:DNA binding"/>
    <property type="evidence" value="ECO:0007669"/>
    <property type="project" value="InterPro"/>
</dbReference>
<name>A0AA46N019_9BACT</name>
<dbReference type="InterPro" id="IPR010982">
    <property type="entry name" value="Lambda_DNA-bd_dom_sf"/>
</dbReference>
<dbReference type="CDD" id="cd00093">
    <property type="entry name" value="HTH_XRE"/>
    <property type="match status" value="1"/>
</dbReference>
<feature type="domain" description="HTH cro/C1-type" evidence="2">
    <location>
        <begin position="6"/>
        <end position="60"/>
    </location>
</feature>
<feature type="coiled-coil region" evidence="1">
    <location>
        <begin position="24"/>
        <end position="51"/>
    </location>
</feature>
<accession>A0AA46N019</accession>
<organism evidence="3 4">
    <name type="scientific">Aliarcobacter cryaerophilus</name>
    <dbReference type="NCBI Taxonomy" id="28198"/>
    <lineage>
        <taxon>Bacteria</taxon>
        <taxon>Pseudomonadati</taxon>
        <taxon>Campylobacterota</taxon>
        <taxon>Epsilonproteobacteria</taxon>
        <taxon>Campylobacterales</taxon>
        <taxon>Arcobacteraceae</taxon>
        <taxon>Aliarcobacter</taxon>
    </lineage>
</organism>
<evidence type="ECO:0000313" key="4">
    <source>
        <dbReference type="Proteomes" id="UP001164100"/>
    </source>
</evidence>
<reference evidence="3" key="1">
    <citation type="journal article" date="2022" name="Front. Microbiol.">
        <title>Species classification and novel plasmid identifications in Arcobacter cryaerophilus and Arcobacter cryaerophilus-like organisms.</title>
        <authorList>
            <person name="Zhou G."/>
            <person name="Wang M."/>
            <person name="Wang H."/>
            <person name="Chen X."/>
            <person name="Gu Y."/>
            <person name="Shao Z."/>
            <person name="Zhang J."/>
            <person name="Zhang M."/>
        </authorList>
    </citation>
    <scope>NUCLEOTIDE SEQUENCE</scope>
    <source>
        <strain evidence="3">ICDCAC48</strain>
    </source>
</reference>
<dbReference type="Gene3D" id="1.10.260.40">
    <property type="entry name" value="lambda repressor-like DNA-binding domains"/>
    <property type="match status" value="1"/>
</dbReference>
<dbReference type="PROSITE" id="PS50943">
    <property type="entry name" value="HTH_CROC1"/>
    <property type="match status" value="1"/>
</dbReference>
<protein>
    <submittedName>
        <fullName evidence="3">Helix-turn-helix domain-containing protein</fullName>
    </submittedName>
</protein>
<dbReference type="SUPFAM" id="SSF47413">
    <property type="entry name" value="lambda repressor-like DNA-binding domains"/>
    <property type="match status" value="1"/>
</dbReference>
<evidence type="ECO:0000256" key="1">
    <source>
        <dbReference type="SAM" id="Coils"/>
    </source>
</evidence>